<evidence type="ECO:0000313" key="2">
    <source>
        <dbReference type="EMBL" id="SEF80551.1"/>
    </source>
</evidence>
<dbReference type="SUPFAM" id="SSF101898">
    <property type="entry name" value="NHL repeat"/>
    <property type="match status" value="1"/>
</dbReference>
<dbReference type="Proteomes" id="UP000236742">
    <property type="component" value="Unassembled WGS sequence"/>
</dbReference>
<dbReference type="OrthoDB" id="9798693at2"/>
<evidence type="ECO:0000259" key="1">
    <source>
        <dbReference type="Pfam" id="PF13449"/>
    </source>
</evidence>
<organism evidence="2 3">
    <name type="scientific">Jhaorihella thermophila</name>
    <dbReference type="NCBI Taxonomy" id="488547"/>
    <lineage>
        <taxon>Bacteria</taxon>
        <taxon>Pseudomonadati</taxon>
        <taxon>Pseudomonadota</taxon>
        <taxon>Alphaproteobacteria</taxon>
        <taxon>Rhodobacterales</taxon>
        <taxon>Paracoccaceae</taxon>
        <taxon>Jhaorihella</taxon>
    </lineage>
</organism>
<gene>
    <name evidence="2" type="ORF">SAMN05421751_10562</name>
</gene>
<sequence length="295" mass="32566">MRVGPAFALIAALVLATCSRQPPDGAEIMRWQIDAPWFGGFSGLWIAPDGSRMTALSDRGTLVSARIDRADGRIVAIRDVRPVRLRASSGKPLLKELTDGEGLAITPDGTIHVSYEQVHRVARYETPGGAAQILPRPAAFGAFDDNRGLEALASDDQGRLYALPEDWLTPEGAIPVFRWDGQAWTIPFTLPKRGGFLPVGADFGPDGRFYLLERDLGMTGFRNRLRSWDLIGDTPRDEITLIETAGVHDNLEGVSVWRDSSGRLRATMISDDNFLPLQRTEIVEYVLKEKLAERL</sequence>
<proteinExistence type="predicted"/>
<dbReference type="EMBL" id="FNVD01000005">
    <property type="protein sequence ID" value="SEF80551.1"/>
    <property type="molecule type" value="Genomic_DNA"/>
</dbReference>
<feature type="domain" description="Phytase-like" evidence="1">
    <location>
        <begin position="37"/>
        <end position="274"/>
    </location>
</feature>
<dbReference type="InterPro" id="IPR027372">
    <property type="entry name" value="Phytase-like_dom"/>
</dbReference>
<dbReference type="AlphaFoldDB" id="A0A1H5V1H6"/>
<protein>
    <recommendedName>
        <fullName evidence="1">Phytase-like domain-containing protein</fullName>
    </recommendedName>
</protein>
<keyword evidence="3" id="KW-1185">Reference proteome</keyword>
<dbReference type="Pfam" id="PF13449">
    <property type="entry name" value="Phytase-like"/>
    <property type="match status" value="1"/>
</dbReference>
<dbReference type="PIRSF" id="PIRSF031900">
    <property type="entry name" value="UCP031900"/>
    <property type="match status" value="1"/>
</dbReference>
<name>A0A1H5V1H6_9RHOB</name>
<dbReference type="InterPro" id="IPR014567">
    <property type="entry name" value="UCP031900"/>
</dbReference>
<evidence type="ECO:0000313" key="3">
    <source>
        <dbReference type="Proteomes" id="UP000236742"/>
    </source>
</evidence>
<accession>A0A1H5V1H6</accession>
<dbReference type="RefSeq" id="WP_104007520.1">
    <property type="nucleotide sequence ID" value="NZ_FNVD01000005.1"/>
</dbReference>
<reference evidence="2 3" key="1">
    <citation type="submission" date="2016-10" db="EMBL/GenBank/DDBJ databases">
        <authorList>
            <person name="de Groot N.N."/>
        </authorList>
    </citation>
    <scope>NUCLEOTIDE SEQUENCE [LARGE SCALE GENOMIC DNA]</scope>
    <source>
        <strain evidence="2 3">DSM 23413</strain>
    </source>
</reference>